<dbReference type="PANTHER" id="PTHR42685">
    <property type="entry name" value="GERANYLGERANYL DIPHOSPHATE REDUCTASE"/>
    <property type="match status" value="1"/>
</dbReference>
<comment type="catalytic activity">
    <reaction evidence="8">
        <text>CDP-2,3-bis-O-(geranylgeranyl)-sn-glycerol + 8 AH2 = CDP-2,3-bis-O-(phytanyl)-sn-glycerol + 8 A</text>
        <dbReference type="Rhea" id="RHEA:84207"/>
        <dbReference type="ChEBI" id="CHEBI:13193"/>
        <dbReference type="ChEBI" id="CHEBI:17499"/>
        <dbReference type="ChEBI" id="CHEBI:58838"/>
        <dbReference type="ChEBI" id="CHEBI:74004"/>
    </reaction>
</comment>
<evidence type="ECO:0000256" key="2">
    <source>
        <dbReference type="ARBA" id="ARBA00022630"/>
    </source>
</evidence>
<feature type="binding site" evidence="8">
    <location>
        <position position="36"/>
    </location>
    <ligand>
        <name>FAD</name>
        <dbReference type="ChEBI" id="CHEBI:57692"/>
    </ligand>
</feature>
<dbReference type="InterPro" id="IPR050407">
    <property type="entry name" value="Geranylgeranyl_reductase"/>
</dbReference>
<dbReference type="Pfam" id="PF12831">
    <property type="entry name" value="FAD_oxidored"/>
    <property type="match status" value="1"/>
</dbReference>
<dbReference type="Pfam" id="PF22578">
    <property type="entry name" value="GGR_cat"/>
    <property type="match status" value="1"/>
</dbReference>
<comment type="cofactor">
    <cofactor evidence="8">
        <name>FAD</name>
        <dbReference type="ChEBI" id="CHEBI:57692"/>
    </cofactor>
    <text evidence="8">Binds 1 FAD per subunit.</text>
</comment>
<dbReference type="AlphaFoldDB" id="A0A520KYY0"/>
<comment type="function">
    <text evidence="8">Is involved in the reduction of 2,3-digeranylgeranylglycerophospholipids (unsaturated archaeols) into 2,3-diphytanylglycerophospholipids (saturated archaeols) in the biosynthesis of archaeal membrane lipids. Catalyzes the formation of archaetidic acid (2,3-di-O-phytanyl-sn-glyceryl phosphate) from 2,3-di-O-geranylgeranylglyceryl phosphate (DGGGP) via the hydrogenation of each double bond of the isoprenoid chains. Is also probably able to reduce double bonds of geranyl groups in CDP-2,3-bis-O-(geranylgeranyl)-sn-glycerol and archaetidylserine, thus acting at various stages in the biosynthesis of archaeal membrane lipids.</text>
</comment>
<feature type="binding site" evidence="8">
    <location>
        <position position="289"/>
    </location>
    <ligand>
        <name>FAD</name>
        <dbReference type="ChEBI" id="CHEBI:57692"/>
    </ligand>
</feature>
<dbReference type="SUPFAM" id="SSF51905">
    <property type="entry name" value="FAD/NAD(P)-binding domain"/>
    <property type="match status" value="1"/>
</dbReference>
<dbReference type="GO" id="GO:0016020">
    <property type="term" value="C:membrane"/>
    <property type="evidence" value="ECO:0007669"/>
    <property type="project" value="GOC"/>
</dbReference>
<evidence type="ECO:0000256" key="7">
    <source>
        <dbReference type="ARBA" id="ARBA00023264"/>
    </source>
</evidence>
<feature type="binding site" evidence="8">
    <location>
        <position position="368"/>
    </location>
    <ligand>
        <name>a 2,3-bis-O-(geranylgeranyl)-sn-glycerol 1-phospholipid</name>
        <dbReference type="ChEBI" id="CHEBI:138140"/>
    </ligand>
</feature>
<proteinExistence type="inferred from homology"/>
<feature type="binding site" evidence="8">
    <location>
        <position position="277"/>
    </location>
    <ligand>
        <name>FAD</name>
        <dbReference type="ChEBI" id="CHEBI:57692"/>
    </ligand>
</feature>
<keyword evidence="7 8" id="KW-1208">Phospholipid metabolism</keyword>
<sequence>MSLKNKYDVIVVGAGPGGSMTAKTAAEKGLNVLLIEKRQEIGSPIRCAEGVGKKSFKKFFPVIKDEWISTKMVGVRIYSPDGTLVEISDNRAVGYILERKIFDRDLACMAADAGADVFTKTRATDLIIKDNFVKGVEGIRLGESFKVEADIVVGADGVESKVGRWAGINTTLKPKDIESGAEYLISGIPVEDLCEIYLGNDIAPAGYVWAFPKGENRANVGIGILGSKIGGKIPFDYLNEFVKKKYKNGKIIEVIYGGIPVSRPAKTFGNGIMLVGDAARFTDPITGGGITNAIESGIYAGEVAAECIKEEDTSEEGLKKYEKRWRSTIGEENDRSYLLKEFFINLPDGGLNALAHSINKIKITELSVKGLMRELIDKNPWIPAKLAKLFKKK</sequence>
<evidence type="ECO:0000313" key="11">
    <source>
        <dbReference type="Proteomes" id="UP000320766"/>
    </source>
</evidence>
<feature type="binding site" evidence="8">
    <location>
        <position position="123"/>
    </location>
    <ligand>
        <name>FAD</name>
        <dbReference type="ChEBI" id="CHEBI:57692"/>
    </ligand>
</feature>
<name>A0A520KYY0_9EURY</name>
<keyword evidence="3 8" id="KW-0274">FAD</keyword>
<feature type="binding site" evidence="8">
    <location>
        <position position="50"/>
    </location>
    <ligand>
        <name>FAD</name>
        <dbReference type="ChEBI" id="CHEBI:57692"/>
    </ligand>
</feature>
<dbReference type="Gene3D" id="3.50.50.60">
    <property type="entry name" value="FAD/NAD(P)-binding domain"/>
    <property type="match status" value="1"/>
</dbReference>
<feature type="binding site" evidence="8">
    <location>
        <position position="17"/>
    </location>
    <ligand>
        <name>FAD</name>
        <dbReference type="ChEBI" id="CHEBI:57692"/>
    </ligand>
</feature>
<accession>A0A520KYY0</accession>
<reference evidence="10 11" key="1">
    <citation type="journal article" date="2019" name="Nat. Microbiol.">
        <title>Wide diversity of methane and short-chain alkane metabolisms in uncultured archaea.</title>
        <authorList>
            <person name="Borrel G."/>
            <person name="Adam P.S."/>
            <person name="McKay L.J."/>
            <person name="Chen L.X."/>
            <person name="Sierra-Garcia I.N."/>
            <person name="Sieber C.M."/>
            <person name="Letourneur Q."/>
            <person name="Ghozlane A."/>
            <person name="Andersen G.L."/>
            <person name="Li W.J."/>
            <person name="Hallam S.J."/>
            <person name="Muyzer G."/>
            <person name="de Oliveira V.M."/>
            <person name="Inskeep W.P."/>
            <person name="Banfield J.F."/>
            <person name="Gribaldo S."/>
        </authorList>
    </citation>
    <scope>NUCLEOTIDE SEQUENCE [LARGE SCALE GENOMIC DNA]</scope>
    <source>
        <strain evidence="10">NM1b</strain>
    </source>
</reference>
<keyword evidence="6 8" id="KW-0594">Phospholipid biosynthesis</keyword>
<organism evidence="10 11">
    <name type="scientific">Candidatus Methanolliviera hydrocarbonicum</name>
    <dbReference type="NCBI Taxonomy" id="2491085"/>
    <lineage>
        <taxon>Archaea</taxon>
        <taxon>Methanobacteriati</taxon>
        <taxon>Methanobacteriota</taxon>
        <taxon>Candidatus Methanoliparia</taxon>
        <taxon>Candidatus Methanoliparales</taxon>
        <taxon>Candidatus Methanollivieraceae</taxon>
        <taxon>Candidatus Methanolliviera</taxon>
    </lineage>
</organism>
<evidence type="ECO:0000313" key="10">
    <source>
        <dbReference type="EMBL" id="RZN73222.1"/>
    </source>
</evidence>
<evidence type="ECO:0000256" key="1">
    <source>
        <dbReference type="ARBA" id="ARBA00022516"/>
    </source>
</evidence>
<feature type="binding site" evidence="8">
    <location>
        <position position="47"/>
    </location>
    <ligand>
        <name>FAD</name>
        <dbReference type="ChEBI" id="CHEBI:57692"/>
    </ligand>
</feature>
<dbReference type="PANTHER" id="PTHR42685:SF18">
    <property type="entry name" value="DIGERANYLGERANYLGLYCEROPHOSPHOLIPID REDUCTASE"/>
    <property type="match status" value="1"/>
</dbReference>
<comment type="caution">
    <text evidence="10">The sequence shown here is derived from an EMBL/GenBank/DDBJ whole genome shotgun (WGS) entry which is preliminary data.</text>
</comment>
<comment type="catalytic activity">
    <reaction evidence="8">
        <text>archaetidylserine + 8 AH2 = 2,3-bis-O-phytanyl-sn-glycero-3-phospho-L-serine + 8 A</text>
        <dbReference type="Rhea" id="RHEA:84215"/>
        <dbReference type="ChEBI" id="CHEBI:13193"/>
        <dbReference type="ChEBI" id="CHEBI:17499"/>
        <dbReference type="ChEBI" id="CHEBI:71517"/>
        <dbReference type="ChEBI" id="CHEBI:74853"/>
    </reaction>
</comment>
<dbReference type="GO" id="GO:0046474">
    <property type="term" value="P:glycerophospholipid biosynthetic process"/>
    <property type="evidence" value="ECO:0007669"/>
    <property type="project" value="UniProtKB-UniRule"/>
</dbReference>
<dbReference type="EMBL" id="RXIL01000016">
    <property type="protein sequence ID" value="RZN73222.1"/>
    <property type="molecule type" value="Genomic_DNA"/>
</dbReference>
<dbReference type="UniPathway" id="UPA00940"/>
<comment type="miscellaneous">
    <text evidence="8">Reduction reaction proceeds via syn addition of hydrogen for double bonds.</text>
</comment>
<dbReference type="NCBIfam" id="TIGR02032">
    <property type="entry name" value="GG-red-SF"/>
    <property type="match status" value="1"/>
</dbReference>
<evidence type="ECO:0000256" key="4">
    <source>
        <dbReference type="ARBA" id="ARBA00023002"/>
    </source>
</evidence>
<evidence type="ECO:0000256" key="8">
    <source>
        <dbReference type="HAMAP-Rule" id="MF_01287"/>
    </source>
</evidence>
<dbReference type="GO" id="GO:0045550">
    <property type="term" value="F:geranylgeranyl reductase activity"/>
    <property type="evidence" value="ECO:0007669"/>
    <property type="project" value="InterPro"/>
</dbReference>
<keyword evidence="4 8" id="KW-0560">Oxidoreductase</keyword>
<dbReference type="GO" id="GO:0050660">
    <property type="term" value="F:flavin adenine dinucleotide binding"/>
    <property type="evidence" value="ECO:0007669"/>
    <property type="project" value="UniProtKB-UniRule"/>
</dbReference>
<dbReference type="EC" id="1.3.-.-" evidence="8"/>
<comment type="caution">
    <text evidence="8">Lacks conserved residue(s) required for the propagation of feature annotation.</text>
</comment>
<dbReference type="PRINTS" id="PR00420">
    <property type="entry name" value="RNGMNOXGNASE"/>
</dbReference>
<evidence type="ECO:0000256" key="6">
    <source>
        <dbReference type="ARBA" id="ARBA00023209"/>
    </source>
</evidence>
<dbReference type="Gene3D" id="3.30.9.10">
    <property type="entry name" value="D-Amino Acid Oxidase, subunit A, domain 2"/>
    <property type="match status" value="1"/>
</dbReference>
<evidence type="ECO:0000256" key="5">
    <source>
        <dbReference type="ARBA" id="ARBA00023098"/>
    </source>
</evidence>
<feature type="binding site" evidence="8">
    <location>
        <position position="99"/>
    </location>
    <ligand>
        <name>FAD</name>
        <dbReference type="ChEBI" id="CHEBI:57692"/>
    </ligand>
</feature>
<comment type="similarity">
    <text evidence="8">Belongs to the geranylgeranyl reductase family. DGGGPL reductase subfamily.</text>
</comment>
<evidence type="ECO:0000259" key="9">
    <source>
        <dbReference type="Pfam" id="PF22578"/>
    </source>
</evidence>
<comment type="catalytic activity">
    <reaction evidence="8">
        <text>2,3-bis-O-(phytanyl)-sn-glycerol 1-phosphate + 8 A = 2,3-bis-O-(geranylgeranyl)-sn-glycerol 1-phosphate + 8 AH2</text>
        <dbReference type="Rhea" id="RHEA:64368"/>
        <dbReference type="ChEBI" id="CHEBI:13193"/>
        <dbReference type="ChEBI" id="CHEBI:17499"/>
        <dbReference type="ChEBI" id="CHEBI:58837"/>
        <dbReference type="ChEBI" id="CHEBI:73125"/>
    </reaction>
</comment>
<keyword evidence="1 8" id="KW-0444">Lipid biosynthesis</keyword>
<dbReference type="GO" id="GO:0046467">
    <property type="term" value="P:membrane lipid biosynthetic process"/>
    <property type="evidence" value="ECO:0007669"/>
    <property type="project" value="InterPro"/>
</dbReference>
<protein>
    <recommendedName>
        <fullName evidence="8">Digeranylgeranylglycerophospholipid reductase</fullName>
        <shortName evidence="8">DGGGPL reductase</shortName>
        <ecNumber evidence="8">1.3.-.-</ecNumber>
    </recommendedName>
    <alternativeName>
        <fullName evidence="8">2,3-bis-O-geranylgeranylglyceryl phosphate reductase</fullName>
    </alternativeName>
    <alternativeName>
        <fullName evidence="8">Geranylgeranyl reductase</fullName>
        <shortName evidence="8">GGR</shortName>
    </alternativeName>
</protein>
<dbReference type="HAMAP" id="MF_01287">
    <property type="entry name" value="DGGGPL_reductase"/>
    <property type="match status" value="1"/>
</dbReference>
<feature type="binding site" evidence="8">
    <location>
        <position position="290"/>
    </location>
    <ligand>
        <name>FAD</name>
        <dbReference type="ChEBI" id="CHEBI:57692"/>
    </ligand>
</feature>
<evidence type="ECO:0000256" key="3">
    <source>
        <dbReference type="ARBA" id="ARBA00022827"/>
    </source>
</evidence>
<keyword evidence="2 8" id="KW-0285">Flavoprotein</keyword>
<keyword evidence="5 8" id="KW-0443">Lipid metabolism</keyword>
<dbReference type="InterPro" id="IPR036188">
    <property type="entry name" value="FAD/NAD-bd_sf"/>
</dbReference>
<feature type="domain" description="Digeranylgeranylglycerophospholipid reductase catalytic" evidence="9">
    <location>
        <begin position="176"/>
        <end position="258"/>
    </location>
</feature>
<comment type="pathway">
    <text evidence="8">Membrane lipid metabolism; glycerophospholipid metabolism.</text>
</comment>
<gene>
    <name evidence="10" type="ORF">EF807_00870</name>
</gene>
<dbReference type="InterPro" id="IPR023590">
    <property type="entry name" value="DGGGPL_reductase"/>
</dbReference>
<dbReference type="GO" id="GO:0016628">
    <property type="term" value="F:oxidoreductase activity, acting on the CH-CH group of donors, NAD or NADP as acceptor"/>
    <property type="evidence" value="ECO:0007669"/>
    <property type="project" value="InterPro"/>
</dbReference>
<dbReference type="Proteomes" id="UP000320766">
    <property type="component" value="Unassembled WGS sequence"/>
</dbReference>
<dbReference type="InterPro" id="IPR054715">
    <property type="entry name" value="GGR_cat"/>
</dbReference>
<feature type="binding site" evidence="8">
    <location>
        <position position="48"/>
    </location>
    <ligand>
        <name>FAD</name>
        <dbReference type="ChEBI" id="CHEBI:57692"/>
    </ligand>
</feature>
<dbReference type="InterPro" id="IPR011777">
    <property type="entry name" value="Geranylgeranyl_Rdtase_fam"/>
</dbReference>
<comment type="catalytic activity">
    <reaction evidence="8">
        <text>a 2,3-bis-O-phytanyl-sn-glycerol 1-phospholipid + 8 A = a 2,3-bis-O-(geranylgeranyl)-sn-glycerol 1-phospholipid + 8 AH2</text>
        <dbReference type="Rhea" id="RHEA:64376"/>
        <dbReference type="ChEBI" id="CHEBI:13193"/>
        <dbReference type="ChEBI" id="CHEBI:17499"/>
        <dbReference type="ChEBI" id="CHEBI:138139"/>
        <dbReference type="ChEBI" id="CHEBI:138140"/>
    </reaction>
</comment>